<evidence type="ECO:0000256" key="1">
    <source>
        <dbReference type="ARBA" id="ARBA00004251"/>
    </source>
</evidence>
<dbReference type="FunFam" id="2.60.40.60:FF:000345">
    <property type="entry name" value="Cadherin 2"/>
    <property type="match status" value="1"/>
</dbReference>
<dbReference type="FunFam" id="2.60.40.60:FF:000039">
    <property type="entry name" value="FAT atypical cadherin 3"/>
    <property type="match status" value="1"/>
</dbReference>
<evidence type="ECO:0000256" key="3">
    <source>
        <dbReference type="ARBA" id="ARBA00022692"/>
    </source>
</evidence>
<evidence type="ECO:0000256" key="6">
    <source>
        <dbReference type="ARBA" id="ARBA00022889"/>
    </source>
</evidence>
<dbReference type="InterPro" id="IPR020894">
    <property type="entry name" value="Cadherin_CS"/>
</dbReference>
<feature type="domain" description="Cadherin" evidence="12">
    <location>
        <begin position="308"/>
        <end position="428"/>
    </location>
</feature>
<feature type="domain" description="Cadherin" evidence="12">
    <location>
        <begin position="14"/>
        <end position="101"/>
    </location>
</feature>
<comment type="subcellular location">
    <subcellularLocation>
        <location evidence="1">Cell membrane</location>
        <topology evidence="1">Single-pass type I membrane protein</topology>
    </subcellularLocation>
</comment>
<dbReference type="GO" id="GO:0007156">
    <property type="term" value="P:homophilic cell adhesion via plasma membrane adhesion molecules"/>
    <property type="evidence" value="ECO:0007669"/>
    <property type="project" value="InterPro"/>
</dbReference>
<keyword evidence="2" id="KW-0245">EGF-like domain</keyword>
<dbReference type="CDD" id="cd11304">
    <property type="entry name" value="Cadherin_repeat"/>
    <property type="match status" value="4"/>
</dbReference>
<evidence type="ECO:0000256" key="7">
    <source>
        <dbReference type="ARBA" id="ARBA00022989"/>
    </source>
</evidence>
<evidence type="ECO:0000256" key="2">
    <source>
        <dbReference type="ARBA" id="ARBA00022536"/>
    </source>
</evidence>
<evidence type="ECO:0000256" key="11">
    <source>
        <dbReference type="PROSITE-ProRule" id="PRU00043"/>
    </source>
</evidence>
<dbReference type="PRINTS" id="PR00205">
    <property type="entry name" value="CADHERIN"/>
</dbReference>
<keyword evidence="8" id="KW-0472">Membrane</keyword>
<proteinExistence type="predicted"/>
<keyword evidence="3" id="KW-0812">Transmembrane</keyword>
<dbReference type="GO" id="GO:0005509">
    <property type="term" value="F:calcium ion binding"/>
    <property type="evidence" value="ECO:0007669"/>
    <property type="project" value="UniProtKB-UniRule"/>
</dbReference>
<evidence type="ECO:0000256" key="9">
    <source>
        <dbReference type="ARBA" id="ARBA00023157"/>
    </source>
</evidence>
<sequence>MIEYEGHMGYQQTPDSALRNPMVQSLSHVNVKSAPGKFQIHPTTGVLNVSDSLNREEQSSYMLIIEAWDNYQFGYANGESRNAFKQIGVNIVDVNDEVPVFEPINGCVTITEFHELREVVTVVRATDADDPNTPNGRILFSIVSGNKLGLFKLENLDYSSARIDAVHSLKGLYGNYTLVVQAQDLGSPPNVVSTEVNICVTDFNDNAPHFNATLGSTIIQVHATDDDIGLNGAVRYRLKQDLMGNWRTFSVDSESGIILLKQPLDREKQKIYEIRVEAYDLGIPTPLSSDLDLTVYVRNINDYEPQFLVDEMVIKFTEHMPTGMERRKIVDTVDRDEVDELDDPPTPVCYFIVGGNDGDFFTIEPLRHEVMVAKELDREASKQHLILIKATEDCIHSPANQNFFDPTDDTYLKVIVEVEDINDNAPHFVKKVFTGGVTTEADFGKEFMQVKVRVGVVGASVGLDLEAHEFEVNFHLCGECPDSDETRGLPSRPSLRDVPRLVILAEYLLMAAPRQPSTFPESWSGQLHEVPSGQLRLKAVFRVIPEARRLTFSEGLTHIHERPSLTEGGANSSHRWKLAKAIDIDEGENAEVSYYQVGQIQMTLTEGLENVQTPPFLVDQFTGVVQLNFDPQKGMKGYFDFLRKAVLKISTKMAGQMGSDEEALMGVEVPGLETRDLPEPGVEPNEVLVMVIAEEPREAAAGAPHLPSSGLPGMRYESAVGFIQWCNT</sequence>
<dbReference type="GO" id="GO:0030154">
    <property type="term" value="P:cell differentiation"/>
    <property type="evidence" value="ECO:0007669"/>
    <property type="project" value="UniProtKB-ARBA"/>
</dbReference>
<dbReference type="GO" id="GO:0016477">
    <property type="term" value="P:cell migration"/>
    <property type="evidence" value="ECO:0007669"/>
    <property type="project" value="TreeGrafter"/>
</dbReference>
<accession>A0A7R9EY67</accession>
<dbReference type="PANTHER" id="PTHR24027:SF438">
    <property type="entry name" value="CADHERIN 23"/>
    <property type="match status" value="1"/>
</dbReference>
<keyword evidence="10" id="KW-0325">Glycoprotein</keyword>
<evidence type="ECO:0000256" key="8">
    <source>
        <dbReference type="ARBA" id="ARBA00023136"/>
    </source>
</evidence>
<keyword evidence="7" id="KW-1133">Transmembrane helix</keyword>
<dbReference type="InterPro" id="IPR039808">
    <property type="entry name" value="Cadherin"/>
</dbReference>
<keyword evidence="9" id="KW-1015">Disulfide bond</keyword>
<dbReference type="AlphaFoldDB" id="A0A7R9EY67"/>
<dbReference type="SUPFAM" id="SSF49313">
    <property type="entry name" value="Cadherin-like"/>
    <property type="match status" value="4"/>
</dbReference>
<dbReference type="SMART" id="SM00112">
    <property type="entry name" value="CA"/>
    <property type="match status" value="4"/>
</dbReference>
<dbReference type="GO" id="GO:0048589">
    <property type="term" value="P:developmental growth"/>
    <property type="evidence" value="ECO:0007669"/>
    <property type="project" value="UniProtKB-ARBA"/>
</dbReference>
<dbReference type="PROSITE" id="PS50268">
    <property type="entry name" value="CADHERIN_2"/>
    <property type="match status" value="4"/>
</dbReference>
<evidence type="ECO:0000313" key="13">
    <source>
        <dbReference type="EMBL" id="CAD7442235.1"/>
    </source>
</evidence>
<evidence type="ECO:0000256" key="4">
    <source>
        <dbReference type="ARBA" id="ARBA00022737"/>
    </source>
</evidence>
<gene>
    <name evidence="13" type="ORF">TBIB3V08_LOCUS4674</name>
</gene>
<keyword evidence="4" id="KW-0677">Repeat</keyword>
<dbReference type="GO" id="GO:0008013">
    <property type="term" value="F:beta-catenin binding"/>
    <property type="evidence" value="ECO:0007669"/>
    <property type="project" value="TreeGrafter"/>
</dbReference>
<name>A0A7R9EY67_9NEOP</name>
<feature type="domain" description="Cadherin" evidence="12">
    <location>
        <begin position="211"/>
        <end position="307"/>
    </location>
</feature>
<feature type="domain" description="Cadherin" evidence="12">
    <location>
        <begin position="108"/>
        <end position="210"/>
    </location>
</feature>
<dbReference type="InterPro" id="IPR002126">
    <property type="entry name" value="Cadherin-like_dom"/>
</dbReference>
<dbReference type="Gene3D" id="2.60.40.60">
    <property type="entry name" value="Cadherins"/>
    <property type="match status" value="4"/>
</dbReference>
<dbReference type="GO" id="GO:0007163">
    <property type="term" value="P:establishment or maintenance of cell polarity"/>
    <property type="evidence" value="ECO:0007669"/>
    <property type="project" value="UniProtKB-ARBA"/>
</dbReference>
<reference evidence="13" key="1">
    <citation type="submission" date="2020-11" db="EMBL/GenBank/DDBJ databases">
        <authorList>
            <person name="Tran Van P."/>
        </authorList>
    </citation>
    <scope>NUCLEOTIDE SEQUENCE</scope>
</reference>
<dbReference type="GO" id="GO:0048513">
    <property type="term" value="P:animal organ development"/>
    <property type="evidence" value="ECO:0007669"/>
    <property type="project" value="UniProtKB-ARBA"/>
</dbReference>
<dbReference type="PANTHER" id="PTHR24027">
    <property type="entry name" value="CADHERIN-23"/>
    <property type="match status" value="1"/>
</dbReference>
<dbReference type="InterPro" id="IPR015919">
    <property type="entry name" value="Cadherin-like_sf"/>
</dbReference>
<dbReference type="GO" id="GO:0016342">
    <property type="term" value="C:catenin complex"/>
    <property type="evidence" value="ECO:0007669"/>
    <property type="project" value="TreeGrafter"/>
</dbReference>
<keyword evidence="5 11" id="KW-0106">Calcium</keyword>
<evidence type="ECO:0000256" key="10">
    <source>
        <dbReference type="ARBA" id="ARBA00023180"/>
    </source>
</evidence>
<dbReference type="GO" id="GO:0045296">
    <property type="term" value="F:cadherin binding"/>
    <property type="evidence" value="ECO:0007669"/>
    <property type="project" value="TreeGrafter"/>
</dbReference>
<dbReference type="PROSITE" id="PS00232">
    <property type="entry name" value="CADHERIN_1"/>
    <property type="match status" value="2"/>
</dbReference>
<dbReference type="GO" id="GO:0001736">
    <property type="term" value="P:establishment of planar polarity"/>
    <property type="evidence" value="ECO:0007669"/>
    <property type="project" value="UniProtKB-ARBA"/>
</dbReference>
<dbReference type="EMBL" id="OD565625">
    <property type="protein sequence ID" value="CAD7442235.1"/>
    <property type="molecule type" value="Genomic_DNA"/>
</dbReference>
<protein>
    <recommendedName>
        <fullName evidence="12">Cadherin domain-containing protein</fullName>
    </recommendedName>
</protein>
<evidence type="ECO:0000256" key="5">
    <source>
        <dbReference type="ARBA" id="ARBA00022837"/>
    </source>
</evidence>
<evidence type="ECO:0000259" key="12">
    <source>
        <dbReference type="PROSITE" id="PS50268"/>
    </source>
</evidence>
<dbReference type="GO" id="GO:0048731">
    <property type="term" value="P:system development"/>
    <property type="evidence" value="ECO:0007669"/>
    <property type="project" value="UniProtKB-ARBA"/>
</dbReference>
<keyword evidence="6" id="KW-0130">Cell adhesion</keyword>
<dbReference type="Pfam" id="PF00028">
    <property type="entry name" value="Cadherin"/>
    <property type="match status" value="2"/>
</dbReference>
<organism evidence="13">
    <name type="scientific">Timema bartmani</name>
    <dbReference type="NCBI Taxonomy" id="61472"/>
    <lineage>
        <taxon>Eukaryota</taxon>
        <taxon>Metazoa</taxon>
        <taxon>Ecdysozoa</taxon>
        <taxon>Arthropoda</taxon>
        <taxon>Hexapoda</taxon>
        <taxon>Insecta</taxon>
        <taxon>Pterygota</taxon>
        <taxon>Neoptera</taxon>
        <taxon>Polyneoptera</taxon>
        <taxon>Phasmatodea</taxon>
        <taxon>Timematodea</taxon>
        <taxon>Timematoidea</taxon>
        <taxon>Timematidae</taxon>
        <taxon>Timema</taxon>
    </lineage>
</organism>